<dbReference type="Proteomes" id="UP001454036">
    <property type="component" value="Unassembled WGS sequence"/>
</dbReference>
<comment type="caution">
    <text evidence="1">The sequence shown here is derived from an EMBL/GenBank/DDBJ whole genome shotgun (WGS) entry which is preliminary data.</text>
</comment>
<accession>A0AAV3Q1E7</accession>
<organism evidence="1 2">
    <name type="scientific">Lithospermum erythrorhizon</name>
    <name type="common">Purple gromwell</name>
    <name type="synonym">Lithospermum officinale var. erythrorhizon</name>
    <dbReference type="NCBI Taxonomy" id="34254"/>
    <lineage>
        <taxon>Eukaryota</taxon>
        <taxon>Viridiplantae</taxon>
        <taxon>Streptophyta</taxon>
        <taxon>Embryophyta</taxon>
        <taxon>Tracheophyta</taxon>
        <taxon>Spermatophyta</taxon>
        <taxon>Magnoliopsida</taxon>
        <taxon>eudicotyledons</taxon>
        <taxon>Gunneridae</taxon>
        <taxon>Pentapetalae</taxon>
        <taxon>asterids</taxon>
        <taxon>lamiids</taxon>
        <taxon>Boraginales</taxon>
        <taxon>Boraginaceae</taxon>
        <taxon>Boraginoideae</taxon>
        <taxon>Lithospermeae</taxon>
        <taxon>Lithospermum</taxon>
    </lineage>
</organism>
<protein>
    <submittedName>
        <fullName evidence="1">Uncharacterized protein</fullName>
    </submittedName>
</protein>
<evidence type="ECO:0000313" key="2">
    <source>
        <dbReference type="Proteomes" id="UP001454036"/>
    </source>
</evidence>
<evidence type="ECO:0000313" key="1">
    <source>
        <dbReference type="EMBL" id="GAA0156440.1"/>
    </source>
</evidence>
<dbReference type="EMBL" id="BAABME010002865">
    <property type="protein sequence ID" value="GAA0156440.1"/>
    <property type="molecule type" value="Genomic_DNA"/>
</dbReference>
<sequence length="134" mass="15473">MYDEEQYKKSWDGPLLRCIPQEDIPKILVEVHQGWRGSHIGGRSRAEKLISALSMAPRQCSLQRQGDPHIDRLGSVMRKMALFAHSSQDQDKLNPKWEISYRISRILSPGTYELEKMNGDKIPRTWHASNLAIF</sequence>
<gene>
    <name evidence="1" type="ORF">LIER_13940</name>
</gene>
<reference evidence="1 2" key="1">
    <citation type="submission" date="2024-01" db="EMBL/GenBank/DDBJ databases">
        <title>The complete chloroplast genome sequence of Lithospermum erythrorhizon: insights into the phylogenetic relationship among Boraginaceae species and the maternal lineages of purple gromwells.</title>
        <authorList>
            <person name="Okada T."/>
            <person name="Watanabe K."/>
        </authorList>
    </citation>
    <scope>NUCLEOTIDE SEQUENCE [LARGE SCALE GENOMIC DNA]</scope>
</reference>
<name>A0AAV3Q1E7_LITER</name>
<proteinExistence type="predicted"/>
<dbReference type="AlphaFoldDB" id="A0AAV3Q1E7"/>
<keyword evidence="2" id="KW-1185">Reference proteome</keyword>